<dbReference type="EMBL" id="CP000113">
    <property type="protein sequence ID" value="ABF89963.1"/>
    <property type="molecule type" value="Genomic_DNA"/>
</dbReference>
<organism evidence="2 3">
    <name type="scientific">Myxococcus xanthus (strain DK1622)</name>
    <dbReference type="NCBI Taxonomy" id="246197"/>
    <lineage>
        <taxon>Bacteria</taxon>
        <taxon>Pseudomonadati</taxon>
        <taxon>Myxococcota</taxon>
        <taxon>Myxococcia</taxon>
        <taxon>Myxococcales</taxon>
        <taxon>Cystobacterineae</taxon>
        <taxon>Myxococcaceae</taxon>
        <taxon>Myxococcus</taxon>
    </lineage>
</organism>
<feature type="compositionally biased region" description="Basic and acidic residues" evidence="1">
    <location>
        <begin position="1"/>
        <end position="10"/>
    </location>
</feature>
<evidence type="ECO:0008006" key="4">
    <source>
        <dbReference type="Google" id="ProtNLM"/>
    </source>
</evidence>
<gene>
    <name evidence="2" type="ordered locus">MXAN_4996</name>
</gene>
<feature type="region of interest" description="Disordered" evidence="1">
    <location>
        <begin position="1"/>
        <end position="23"/>
    </location>
</feature>
<dbReference type="KEGG" id="mxa:MXAN_4996"/>
<dbReference type="STRING" id="246197.MXAN_4996"/>
<dbReference type="eggNOG" id="COG0438">
    <property type="taxonomic scope" value="Bacteria"/>
</dbReference>
<accession>Q1D2H1</accession>
<evidence type="ECO:0000256" key="1">
    <source>
        <dbReference type="SAM" id="MobiDB-lite"/>
    </source>
</evidence>
<dbReference type="EnsemblBacteria" id="ABF89963">
    <property type="protein sequence ID" value="ABF89963"/>
    <property type="gene ID" value="MXAN_4996"/>
</dbReference>
<keyword evidence="3" id="KW-1185">Reference proteome</keyword>
<dbReference type="Proteomes" id="UP000002402">
    <property type="component" value="Chromosome"/>
</dbReference>
<proteinExistence type="predicted"/>
<sequence>MPDVRGDRMPRPRRSPTVGGPGAMNLVLAPEPAPWLSHLASLLTREAEVLAPWALPRLPDWGPLPTRLRQAWTRRTLPVPEGFRVWGLPGWGAVEAGMRVAARSTAATLQARFTLRKRWAQAASALLPASVETVLAPALGAREVFAMARRRGARCVLVEDLPSLRALHADLDAAAARHPEEAFLRNHRASAEDVARQDAERVLADEIWVRGELALERLRLAGHAPEKLRRLHFPSDRESPPAPRLPQGHGPHVALLAGPALARGGLREALAVLDERPQWNLWVRPAEGTDPRHLNHPRVRRVTAQVQRTLQQVDVVLAPAWCESHLGELAQAREQGIPIIATDRAAGFWPCRAIPRGDVPALIAELDALTAR</sequence>
<evidence type="ECO:0000313" key="2">
    <source>
        <dbReference type="EMBL" id="ABF89963.1"/>
    </source>
</evidence>
<evidence type="ECO:0000313" key="3">
    <source>
        <dbReference type="Proteomes" id="UP000002402"/>
    </source>
</evidence>
<dbReference type="AlphaFoldDB" id="Q1D2H1"/>
<dbReference type="HOGENOM" id="CLU_792046_0_0_7"/>
<reference evidence="2 3" key="1">
    <citation type="journal article" date="2006" name="Proc. Natl. Acad. Sci. U.S.A.">
        <title>Evolution of sensory complexity recorded in a myxobacterial genome.</title>
        <authorList>
            <person name="Goldman B.S."/>
            <person name="Nierman W.C."/>
            <person name="Kaiser D."/>
            <person name="Slater S.C."/>
            <person name="Durkin A.S."/>
            <person name="Eisen J.A."/>
            <person name="Ronning C.M."/>
            <person name="Barbazuk W.B."/>
            <person name="Blanchard M."/>
            <person name="Field C."/>
            <person name="Halling C."/>
            <person name="Hinkle G."/>
            <person name="Iartchuk O."/>
            <person name="Kim H.S."/>
            <person name="Mackenzie C."/>
            <person name="Madupu R."/>
            <person name="Miller N."/>
            <person name="Shvartsbeyn A."/>
            <person name="Sullivan S.A."/>
            <person name="Vaudin M."/>
            <person name="Wiegand R."/>
            <person name="Kaplan H.B."/>
        </authorList>
    </citation>
    <scope>NUCLEOTIDE SEQUENCE [LARGE SCALE GENOMIC DNA]</scope>
    <source>
        <strain evidence="3">DK1622</strain>
    </source>
</reference>
<name>Q1D2H1_MYXXD</name>
<protein>
    <recommendedName>
        <fullName evidence="4">Glycosyltransferase</fullName>
    </recommendedName>
</protein>